<dbReference type="RefSeq" id="XP_007766028.1">
    <property type="nucleotide sequence ID" value="XM_007767838.1"/>
</dbReference>
<feature type="transmembrane region" description="Helical" evidence="7">
    <location>
        <begin position="356"/>
        <end position="374"/>
    </location>
</feature>
<feature type="compositionally biased region" description="Polar residues" evidence="6">
    <location>
        <begin position="590"/>
        <end position="605"/>
    </location>
</feature>
<feature type="transmembrane region" description="Helical" evidence="7">
    <location>
        <begin position="445"/>
        <end position="467"/>
    </location>
</feature>
<keyword evidence="3 7" id="KW-0812">Transmembrane</keyword>
<keyword evidence="10" id="KW-1185">Reference proteome</keyword>
<feature type="domain" description="Major facilitator superfamily (MFS) profile" evidence="8">
    <location>
        <begin position="39"/>
        <end position="530"/>
    </location>
</feature>
<comment type="subcellular location">
    <subcellularLocation>
        <location evidence="1">Membrane</location>
        <topology evidence="1">Multi-pass membrane protein</topology>
    </subcellularLocation>
</comment>
<dbReference type="OrthoDB" id="5086884at2759"/>
<evidence type="ECO:0000256" key="5">
    <source>
        <dbReference type="ARBA" id="ARBA00023136"/>
    </source>
</evidence>
<evidence type="ECO:0000256" key="2">
    <source>
        <dbReference type="ARBA" id="ARBA00022448"/>
    </source>
</evidence>
<accession>A0A5M3MYU5</accession>
<feature type="region of interest" description="Disordered" evidence="6">
    <location>
        <begin position="1"/>
        <end position="28"/>
    </location>
</feature>
<feature type="transmembrane region" description="Helical" evidence="7">
    <location>
        <begin position="162"/>
        <end position="186"/>
    </location>
</feature>
<dbReference type="Proteomes" id="UP000053558">
    <property type="component" value="Unassembled WGS sequence"/>
</dbReference>
<feature type="transmembrane region" description="Helical" evidence="7">
    <location>
        <begin position="105"/>
        <end position="124"/>
    </location>
</feature>
<feature type="transmembrane region" description="Helical" evidence="7">
    <location>
        <begin position="198"/>
        <end position="217"/>
    </location>
</feature>
<dbReference type="InterPro" id="IPR036259">
    <property type="entry name" value="MFS_trans_sf"/>
</dbReference>
<evidence type="ECO:0000256" key="7">
    <source>
        <dbReference type="SAM" id="Phobius"/>
    </source>
</evidence>
<evidence type="ECO:0000256" key="3">
    <source>
        <dbReference type="ARBA" id="ARBA00022692"/>
    </source>
</evidence>
<feature type="transmembrane region" description="Helical" evidence="7">
    <location>
        <begin position="229"/>
        <end position="249"/>
    </location>
</feature>
<dbReference type="InterPro" id="IPR011701">
    <property type="entry name" value="MFS"/>
</dbReference>
<dbReference type="GO" id="GO:0022857">
    <property type="term" value="F:transmembrane transporter activity"/>
    <property type="evidence" value="ECO:0007669"/>
    <property type="project" value="InterPro"/>
</dbReference>
<feature type="transmembrane region" description="Helical" evidence="7">
    <location>
        <begin position="33"/>
        <end position="54"/>
    </location>
</feature>
<name>A0A5M3MYU5_CONPW</name>
<dbReference type="EMBL" id="JH711575">
    <property type="protein sequence ID" value="EIW84289.1"/>
    <property type="molecule type" value="Genomic_DNA"/>
</dbReference>
<dbReference type="InterPro" id="IPR020846">
    <property type="entry name" value="MFS_dom"/>
</dbReference>
<reference evidence="10" key="1">
    <citation type="journal article" date="2012" name="Science">
        <title>The Paleozoic origin of enzymatic lignin decomposition reconstructed from 31 fungal genomes.</title>
        <authorList>
            <person name="Floudas D."/>
            <person name="Binder M."/>
            <person name="Riley R."/>
            <person name="Barry K."/>
            <person name="Blanchette R.A."/>
            <person name="Henrissat B."/>
            <person name="Martinez A.T."/>
            <person name="Otillar R."/>
            <person name="Spatafora J.W."/>
            <person name="Yadav J.S."/>
            <person name="Aerts A."/>
            <person name="Benoit I."/>
            <person name="Boyd A."/>
            <person name="Carlson A."/>
            <person name="Copeland A."/>
            <person name="Coutinho P.M."/>
            <person name="de Vries R.P."/>
            <person name="Ferreira P."/>
            <person name="Findley K."/>
            <person name="Foster B."/>
            <person name="Gaskell J."/>
            <person name="Glotzer D."/>
            <person name="Gorecki P."/>
            <person name="Heitman J."/>
            <person name="Hesse C."/>
            <person name="Hori C."/>
            <person name="Igarashi K."/>
            <person name="Jurgens J.A."/>
            <person name="Kallen N."/>
            <person name="Kersten P."/>
            <person name="Kohler A."/>
            <person name="Kuees U."/>
            <person name="Kumar T.K.A."/>
            <person name="Kuo A."/>
            <person name="LaButti K."/>
            <person name="Larrondo L.F."/>
            <person name="Lindquist E."/>
            <person name="Ling A."/>
            <person name="Lombard V."/>
            <person name="Lucas S."/>
            <person name="Lundell T."/>
            <person name="Martin R."/>
            <person name="McLaughlin D.J."/>
            <person name="Morgenstern I."/>
            <person name="Morin E."/>
            <person name="Murat C."/>
            <person name="Nagy L.G."/>
            <person name="Nolan M."/>
            <person name="Ohm R.A."/>
            <person name="Patyshakuliyeva A."/>
            <person name="Rokas A."/>
            <person name="Ruiz-Duenas F.J."/>
            <person name="Sabat G."/>
            <person name="Salamov A."/>
            <person name="Samejima M."/>
            <person name="Schmutz J."/>
            <person name="Slot J.C."/>
            <person name="St John F."/>
            <person name="Stenlid J."/>
            <person name="Sun H."/>
            <person name="Sun S."/>
            <person name="Syed K."/>
            <person name="Tsang A."/>
            <person name="Wiebenga A."/>
            <person name="Young D."/>
            <person name="Pisabarro A."/>
            <person name="Eastwood D.C."/>
            <person name="Martin F."/>
            <person name="Cullen D."/>
            <person name="Grigoriev I.V."/>
            <person name="Hibbett D.S."/>
        </authorList>
    </citation>
    <scope>NUCLEOTIDE SEQUENCE [LARGE SCALE GENOMIC DNA]</scope>
    <source>
        <strain evidence="10">RWD-64-598 SS2</strain>
    </source>
</reference>
<protein>
    <submittedName>
        <fullName evidence="9">Efflux transporter</fullName>
    </submittedName>
</protein>
<dbReference type="AlphaFoldDB" id="A0A5M3MYU5"/>
<feature type="transmembrane region" description="Helical" evidence="7">
    <location>
        <begin position="406"/>
        <end position="433"/>
    </location>
</feature>
<feature type="transmembrane region" description="Helical" evidence="7">
    <location>
        <begin position="379"/>
        <end position="400"/>
    </location>
</feature>
<keyword evidence="4 7" id="KW-1133">Transmembrane helix</keyword>
<feature type="transmembrane region" description="Helical" evidence="7">
    <location>
        <begin position="261"/>
        <end position="280"/>
    </location>
</feature>
<dbReference type="OMA" id="VWTLYMQ"/>
<dbReference type="PANTHER" id="PTHR42718">
    <property type="entry name" value="MAJOR FACILITATOR SUPERFAMILY MULTIDRUG TRANSPORTER MFSC"/>
    <property type="match status" value="1"/>
</dbReference>
<dbReference type="GO" id="GO:0016020">
    <property type="term" value="C:membrane"/>
    <property type="evidence" value="ECO:0007669"/>
    <property type="project" value="UniProtKB-SubCell"/>
</dbReference>
<sequence length="605" mass="64768">MNHSDEDVSRPTSKAHGISDKEKQQVEAPRRSTLRSICLVATCTAAMVVNISNSTSVSIALPTIGRDIDVPETSLQWLVSAYSLSSGCLLLFFGRLADLFGRKKVFMLGSLWQLAFSLGCGFAQDGITLDVLRGFQGVGASASIPACLGILAHSFPPSKARAAAFATFAAGAPVGGAFGTLIGGVLTQLTVKSWRSSFYLSTGLTALCLIGGMLTFDKDHISPDVDRRVDWIGAILVTVGLVLIVFVLGQGQIAPDGWKTPYIIALLIIGVIFLALFLFWEHRLEKALDDPTRPKSRWTPPPLMRLSLWARAKGRMSVILMIAFLNWSGFLSWSFWVQLYYQNYLGLTPVKTMVRFIPMFITGILCNFVVALLVGKVPLVVFAVVGTLFTASAGILFALIEPNMTYWAFGFPSTVFSVFGADFVYSAGTIFIAKIAMPHEQSVAGALFQTMTQLGTAFGLTVSTIVFDGVVKQQSADLGVTVNSSGTNAPLSAQLSGYRGSQWTAASFCLFASLLAAIFLRGVGIVGHRKHDNPSEETMTNEPKDIASTGTSAAPSPRALPTSTTLAESQYHDKTKSTSTSGAMDDLNPLPTSTTLTAGSSFRGV</sequence>
<feature type="transmembrane region" description="Helical" evidence="7">
    <location>
        <begin position="500"/>
        <end position="520"/>
    </location>
</feature>
<feature type="compositionally biased region" description="Basic and acidic residues" evidence="6">
    <location>
        <begin position="17"/>
        <end position="28"/>
    </location>
</feature>
<feature type="region of interest" description="Disordered" evidence="6">
    <location>
        <begin position="530"/>
        <end position="605"/>
    </location>
</feature>
<keyword evidence="5 7" id="KW-0472">Membrane</keyword>
<proteinExistence type="predicted"/>
<evidence type="ECO:0000313" key="10">
    <source>
        <dbReference type="Proteomes" id="UP000053558"/>
    </source>
</evidence>
<feature type="transmembrane region" description="Helical" evidence="7">
    <location>
        <begin position="318"/>
        <end position="336"/>
    </location>
</feature>
<organism evidence="9 10">
    <name type="scientific">Coniophora puteana (strain RWD-64-598)</name>
    <name type="common">Brown rot fungus</name>
    <dbReference type="NCBI Taxonomy" id="741705"/>
    <lineage>
        <taxon>Eukaryota</taxon>
        <taxon>Fungi</taxon>
        <taxon>Dikarya</taxon>
        <taxon>Basidiomycota</taxon>
        <taxon>Agaricomycotina</taxon>
        <taxon>Agaricomycetes</taxon>
        <taxon>Agaricomycetidae</taxon>
        <taxon>Boletales</taxon>
        <taxon>Coniophorineae</taxon>
        <taxon>Coniophoraceae</taxon>
        <taxon>Coniophora</taxon>
    </lineage>
</organism>
<evidence type="ECO:0000313" key="9">
    <source>
        <dbReference type="EMBL" id="EIW84289.1"/>
    </source>
</evidence>
<evidence type="ECO:0000256" key="6">
    <source>
        <dbReference type="SAM" id="MobiDB-lite"/>
    </source>
</evidence>
<dbReference type="GeneID" id="19198215"/>
<evidence type="ECO:0000256" key="1">
    <source>
        <dbReference type="ARBA" id="ARBA00004141"/>
    </source>
</evidence>
<dbReference type="SUPFAM" id="SSF103473">
    <property type="entry name" value="MFS general substrate transporter"/>
    <property type="match status" value="2"/>
</dbReference>
<comment type="caution">
    <text evidence="9">The sequence shown here is derived from an EMBL/GenBank/DDBJ whole genome shotgun (WGS) entry which is preliminary data.</text>
</comment>
<dbReference type="PROSITE" id="PS50850">
    <property type="entry name" value="MFS"/>
    <property type="match status" value="1"/>
</dbReference>
<feature type="transmembrane region" description="Helical" evidence="7">
    <location>
        <begin position="74"/>
        <end position="93"/>
    </location>
</feature>
<dbReference type="PANTHER" id="PTHR42718:SF9">
    <property type="entry name" value="MAJOR FACILITATOR SUPERFAMILY MULTIDRUG TRANSPORTER MFSC"/>
    <property type="match status" value="1"/>
</dbReference>
<dbReference type="Gene3D" id="1.20.1250.20">
    <property type="entry name" value="MFS general substrate transporter like domains"/>
    <property type="match status" value="2"/>
</dbReference>
<feature type="transmembrane region" description="Helical" evidence="7">
    <location>
        <begin position="136"/>
        <end position="155"/>
    </location>
</feature>
<gene>
    <name evidence="9" type="ORF">CONPUDRAFT_100229</name>
</gene>
<evidence type="ECO:0000259" key="8">
    <source>
        <dbReference type="PROSITE" id="PS50850"/>
    </source>
</evidence>
<dbReference type="KEGG" id="cput:CONPUDRAFT_100229"/>
<evidence type="ECO:0000256" key="4">
    <source>
        <dbReference type="ARBA" id="ARBA00022989"/>
    </source>
</evidence>
<dbReference type="Pfam" id="PF07690">
    <property type="entry name" value="MFS_1"/>
    <property type="match status" value="2"/>
</dbReference>
<keyword evidence="2" id="KW-0813">Transport</keyword>